<dbReference type="Pfam" id="PF03184">
    <property type="entry name" value="DDE_1"/>
    <property type="match status" value="1"/>
</dbReference>
<evidence type="ECO:0000259" key="1">
    <source>
        <dbReference type="Pfam" id="PF03184"/>
    </source>
</evidence>
<dbReference type="GO" id="GO:0003676">
    <property type="term" value="F:nucleic acid binding"/>
    <property type="evidence" value="ECO:0007669"/>
    <property type="project" value="InterPro"/>
</dbReference>
<reference evidence="3" key="1">
    <citation type="submission" date="2017-03" db="EMBL/GenBank/DDBJ databases">
        <title>Phytopthora megakarya and P. palmivora, two closely related causual agents of cacao black pod achieved similar genome size and gene model numbers by different mechanisms.</title>
        <authorList>
            <person name="Ali S."/>
            <person name="Shao J."/>
            <person name="Larry D.J."/>
            <person name="Kronmiller B."/>
            <person name="Shen D."/>
            <person name="Strem M.D."/>
            <person name="Melnick R.L."/>
            <person name="Guiltinan M.J."/>
            <person name="Tyler B.M."/>
            <person name="Meinhardt L.W."/>
            <person name="Bailey B.A."/>
        </authorList>
    </citation>
    <scope>NUCLEOTIDE SEQUENCE [LARGE SCALE GENOMIC DNA]</scope>
    <source>
        <strain evidence="3">zdho120</strain>
    </source>
</reference>
<gene>
    <name evidence="2" type="ORF">PHMEG_00015036</name>
</gene>
<dbReference type="OrthoDB" id="127176at2759"/>
<sequence>MNRVDEGKTHAKALEPINSRKKLPILFSFRTMPGGSVEKEEIPTYASGHMYTVQENGWMDATVWSSYIRELFKYEVDAPSVLLLDNFDDHVSIEGVDIASDTIFVIVCQLPTNSTVVCQPLDVRVISPLKKKIMAKRLSDKAY</sequence>
<keyword evidence="3" id="KW-1185">Reference proteome</keyword>
<dbReference type="EMBL" id="NBNE01002002">
    <property type="protein sequence ID" value="OWZ11879.1"/>
    <property type="molecule type" value="Genomic_DNA"/>
</dbReference>
<name>A0A225W3U7_9STRA</name>
<accession>A0A225W3U7</accession>
<feature type="domain" description="DDE-1" evidence="1">
    <location>
        <begin position="43"/>
        <end position="133"/>
    </location>
</feature>
<evidence type="ECO:0000313" key="2">
    <source>
        <dbReference type="EMBL" id="OWZ11879.1"/>
    </source>
</evidence>
<comment type="caution">
    <text evidence="2">The sequence shown here is derived from an EMBL/GenBank/DDBJ whole genome shotgun (WGS) entry which is preliminary data.</text>
</comment>
<organism evidence="2 3">
    <name type="scientific">Phytophthora megakarya</name>
    <dbReference type="NCBI Taxonomy" id="4795"/>
    <lineage>
        <taxon>Eukaryota</taxon>
        <taxon>Sar</taxon>
        <taxon>Stramenopiles</taxon>
        <taxon>Oomycota</taxon>
        <taxon>Peronosporomycetes</taxon>
        <taxon>Peronosporales</taxon>
        <taxon>Peronosporaceae</taxon>
        <taxon>Phytophthora</taxon>
    </lineage>
</organism>
<protein>
    <recommendedName>
        <fullName evidence="1">DDE-1 domain-containing protein</fullName>
    </recommendedName>
</protein>
<dbReference type="InterPro" id="IPR004875">
    <property type="entry name" value="DDE_SF_endonuclease_dom"/>
</dbReference>
<dbReference type="Proteomes" id="UP000198211">
    <property type="component" value="Unassembled WGS sequence"/>
</dbReference>
<dbReference type="AlphaFoldDB" id="A0A225W3U7"/>
<evidence type="ECO:0000313" key="3">
    <source>
        <dbReference type="Proteomes" id="UP000198211"/>
    </source>
</evidence>
<proteinExistence type="predicted"/>